<dbReference type="Proteomes" id="UP000276133">
    <property type="component" value="Unassembled WGS sequence"/>
</dbReference>
<gene>
    <name evidence="1" type="ORF">BpHYR1_050945</name>
</gene>
<sequence>MGKNLSKISYFRNFNLENRISKHLEKKPSAVQLSPRHPSTQEMFKKIEQSAPDVDEVMENKLVVEKSKDVKVFLNERIEIKNDKDRRPKKENEFFTETLRNLDYEKYGYVKPEKIKHGFLTLRQFDETINKYAITKSMEEFNELINNNSIEKDHIPILIEYYKPFYKLNPNKTNSKGEKNYLTSIGEPNSS</sequence>
<accession>A0A3M7QSF1</accession>
<protein>
    <submittedName>
        <fullName evidence="1">Peptide chain release factor 1</fullName>
    </submittedName>
</protein>
<evidence type="ECO:0000313" key="1">
    <source>
        <dbReference type="EMBL" id="RNA14377.1"/>
    </source>
</evidence>
<organism evidence="1 2">
    <name type="scientific">Brachionus plicatilis</name>
    <name type="common">Marine rotifer</name>
    <name type="synonym">Brachionus muelleri</name>
    <dbReference type="NCBI Taxonomy" id="10195"/>
    <lineage>
        <taxon>Eukaryota</taxon>
        <taxon>Metazoa</taxon>
        <taxon>Spiralia</taxon>
        <taxon>Gnathifera</taxon>
        <taxon>Rotifera</taxon>
        <taxon>Eurotatoria</taxon>
        <taxon>Monogononta</taxon>
        <taxon>Pseudotrocha</taxon>
        <taxon>Ploima</taxon>
        <taxon>Brachionidae</taxon>
        <taxon>Brachionus</taxon>
    </lineage>
</organism>
<dbReference type="GO" id="GO:0032981">
    <property type="term" value="P:mitochondrial respiratory chain complex I assembly"/>
    <property type="evidence" value="ECO:0007669"/>
    <property type="project" value="InterPro"/>
</dbReference>
<dbReference type="Pfam" id="PF06784">
    <property type="entry name" value="UPF0240"/>
    <property type="match status" value="1"/>
</dbReference>
<dbReference type="EMBL" id="REGN01005206">
    <property type="protein sequence ID" value="RNA14377.1"/>
    <property type="molecule type" value="Genomic_DNA"/>
</dbReference>
<comment type="caution">
    <text evidence="1">The sequence shown here is derived from an EMBL/GenBank/DDBJ whole genome shotgun (WGS) entry which is preliminary data.</text>
</comment>
<dbReference type="InterPro" id="IPR009622">
    <property type="entry name" value="NDUFAF4"/>
</dbReference>
<evidence type="ECO:0000313" key="2">
    <source>
        <dbReference type="Proteomes" id="UP000276133"/>
    </source>
</evidence>
<name>A0A3M7QSF1_BRAPC</name>
<proteinExistence type="predicted"/>
<reference evidence="1 2" key="1">
    <citation type="journal article" date="2018" name="Sci. Rep.">
        <title>Genomic signatures of local adaptation to the degree of environmental predictability in rotifers.</title>
        <authorList>
            <person name="Franch-Gras L."/>
            <person name="Hahn C."/>
            <person name="Garcia-Roger E.M."/>
            <person name="Carmona M.J."/>
            <person name="Serra M."/>
            <person name="Gomez A."/>
        </authorList>
    </citation>
    <scope>NUCLEOTIDE SEQUENCE [LARGE SCALE GENOMIC DNA]</scope>
    <source>
        <strain evidence="1">HYR1</strain>
    </source>
</reference>
<keyword evidence="2" id="KW-1185">Reference proteome</keyword>
<dbReference type="OrthoDB" id="2434756at2759"/>
<dbReference type="GO" id="GO:0005739">
    <property type="term" value="C:mitochondrion"/>
    <property type="evidence" value="ECO:0007669"/>
    <property type="project" value="GOC"/>
</dbReference>
<dbReference type="AlphaFoldDB" id="A0A3M7QSF1"/>